<dbReference type="EMBL" id="CAJNAQ010000002">
    <property type="protein sequence ID" value="CAE6489573.1"/>
    <property type="molecule type" value="Genomic_DNA"/>
</dbReference>
<dbReference type="Pfam" id="PF24298">
    <property type="entry name" value="DUF7482"/>
    <property type="match status" value="1"/>
</dbReference>
<name>A0A812F294_9ARCH</name>
<dbReference type="RefSeq" id="WP_205098516.1">
    <property type="nucleotide sequence ID" value="NZ_CAJNAQ010000002.1"/>
</dbReference>
<sequence length="477" mass="51615">MRKLVVGVLVALSVSAVLLSVFSDQLVVAKPQSKIQFTKTITSSLDPAAGREQFALILAPNKGSLYTGSLTYAASDPVQVIVLHEIARDDSKGQPTWSVDGSTIYSITKLEPPKSADTLEFTGSALGFQSDNPFTVTVSVDGWVRGQPTEVIMQTLDIKERSFSLPQPHVTTTIPMRVGFFEKNSVYYIITDSSNQTVAEKISAHGSDVRFTPKLRWTPASSQDIVYVFTNGVKGEGVYGFQGEVFLSTPAQPEKYSPLRSISFVSWKSGQKAQILDSADEVLKAQKAGRITIANSNITINAPQVVWPGGQLLLKNATQINDAPYDNGQVIEINKDSKKVVFVAHRAWGLDGRAIYYIIPDATPAGPAQAIGVPTVPKLANALAAQVFSDMYQFKNGIKGTGPLGFQQSVLDVITDQSYVPLCRVSIVEWKNAKDASVLETVADINNKKSEGSIHVTLARPLSSDYVMNCPLVSNKG</sequence>
<feature type="domain" description="DUF7482" evidence="1">
    <location>
        <begin position="184"/>
        <end position="451"/>
    </location>
</feature>
<gene>
    <name evidence="2" type="ORF">NUZ5A_20635</name>
</gene>
<protein>
    <recommendedName>
        <fullName evidence="1">DUF7482 domain-containing protein</fullName>
    </recommendedName>
</protein>
<evidence type="ECO:0000259" key="1">
    <source>
        <dbReference type="Pfam" id="PF24298"/>
    </source>
</evidence>
<accession>A0A812F294</accession>
<dbReference type="Proteomes" id="UP000655759">
    <property type="component" value="Unassembled WGS sequence"/>
</dbReference>
<evidence type="ECO:0000313" key="3">
    <source>
        <dbReference type="Proteomes" id="UP000655759"/>
    </source>
</evidence>
<dbReference type="AlphaFoldDB" id="A0A812F294"/>
<comment type="caution">
    <text evidence="2">The sequence shown here is derived from an EMBL/GenBank/DDBJ whole genome shotgun (WGS) entry which is preliminary data.</text>
</comment>
<proteinExistence type="predicted"/>
<dbReference type="InterPro" id="IPR055905">
    <property type="entry name" value="DUF7482"/>
</dbReference>
<evidence type="ECO:0000313" key="2">
    <source>
        <dbReference type="EMBL" id="CAE6489573.1"/>
    </source>
</evidence>
<reference evidence="2" key="1">
    <citation type="submission" date="2021-02" db="EMBL/GenBank/DDBJ databases">
        <authorList>
            <person name="Han P."/>
        </authorList>
    </citation>
    <scope>NUCLEOTIDE SEQUENCE</scope>
    <source>
        <strain evidence="2">Candidatus Nitrosotenuis uzonensis 5A</strain>
    </source>
</reference>
<organism evidence="2 3">
    <name type="scientific">Candidatus Nitrosotenuis uzonensis</name>
    <dbReference type="NCBI Taxonomy" id="1407055"/>
    <lineage>
        <taxon>Archaea</taxon>
        <taxon>Nitrososphaerota</taxon>
        <taxon>Candidatus Nitrosotenuis</taxon>
    </lineage>
</organism>